<dbReference type="OrthoDB" id="7666390at2"/>
<dbReference type="EMBL" id="LGVV01000001">
    <property type="protein sequence ID" value="KNX43280.1"/>
    <property type="molecule type" value="Genomic_DNA"/>
</dbReference>
<dbReference type="PATRIC" id="fig|74031.6.peg.69"/>
<gene>
    <name evidence="2" type="ORF">ROTO_00690</name>
</gene>
<keyword evidence="3" id="KW-1185">Reference proteome</keyword>
<feature type="chain" id="PRO_5005562990" description="Lipoprotein" evidence="1">
    <location>
        <begin position="25"/>
        <end position="203"/>
    </location>
</feature>
<keyword evidence="1" id="KW-0732">Signal</keyword>
<evidence type="ECO:0008006" key="4">
    <source>
        <dbReference type="Google" id="ProtNLM"/>
    </source>
</evidence>
<dbReference type="STRING" id="74031.SAMN04488077_1362"/>
<evidence type="ECO:0000256" key="1">
    <source>
        <dbReference type="SAM" id="SignalP"/>
    </source>
</evidence>
<evidence type="ECO:0000313" key="3">
    <source>
        <dbReference type="Proteomes" id="UP000037046"/>
    </source>
</evidence>
<proteinExistence type="predicted"/>
<feature type="signal peptide" evidence="1">
    <location>
        <begin position="1"/>
        <end position="24"/>
    </location>
</feature>
<dbReference type="AlphaFoldDB" id="A0A0L6CZY1"/>
<name>A0A0L6CZY1_9RHOB</name>
<organism evidence="2 3">
    <name type="scientific">Roseovarius tolerans</name>
    <dbReference type="NCBI Taxonomy" id="74031"/>
    <lineage>
        <taxon>Bacteria</taxon>
        <taxon>Pseudomonadati</taxon>
        <taxon>Pseudomonadota</taxon>
        <taxon>Alphaproteobacteria</taxon>
        <taxon>Rhodobacterales</taxon>
        <taxon>Roseobacteraceae</taxon>
        <taxon>Roseovarius</taxon>
    </lineage>
</organism>
<dbReference type="RefSeq" id="WP_050661040.1">
    <property type="nucleotide sequence ID" value="NZ_CP118494.1"/>
</dbReference>
<protein>
    <recommendedName>
        <fullName evidence="4">Lipoprotein</fullName>
    </recommendedName>
</protein>
<sequence length="203" mass="22227">MRSLVLALGAMVCLAGCATETVWAPDDAVARAAYRHDGPPRLTVYTMINNNSGGGAHTSLMINGSQRVIFDPAGSFKHDTIPERNDVLFGITPPVEDVYTRYHARKTYHVQIQRLDVSPELAERAIQLVKANGPVPSAQCSLATSRILGELFPGQIRSSWFPRKTAEDFGKIPGVTEEKLYEYDGDDNSNVLAAWDPARAKAQ</sequence>
<evidence type="ECO:0000313" key="2">
    <source>
        <dbReference type="EMBL" id="KNX43280.1"/>
    </source>
</evidence>
<dbReference type="Proteomes" id="UP000037046">
    <property type="component" value="Unassembled WGS sequence"/>
</dbReference>
<comment type="caution">
    <text evidence="2">The sequence shown here is derived from an EMBL/GenBank/DDBJ whole genome shotgun (WGS) entry which is preliminary data.</text>
</comment>
<reference evidence="3" key="1">
    <citation type="submission" date="2015-07" db="EMBL/GenBank/DDBJ databases">
        <title>Draft Genome Sequence of Roseovarius tolerans EL-164, a producer of N-Acylated Alanine Methyl Esters (NAMEs).</title>
        <authorList>
            <person name="Voget S."/>
            <person name="Bruns H."/>
            <person name="Wagner-Doebler I."/>
            <person name="Schulz S."/>
            <person name="Daniel R."/>
        </authorList>
    </citation>
    <scope>NUCLEOTIDE SEQUENCE [LARGE SCALE GENOMIC DNA]</scope>
    <source>
        <strain evidence="3">EL-164</strain>
    </source>
</reference>
<accession>A0A0L6CZY1</accession>